<evidence type="ECO:0000313" key="1">
    <source>
        <dbReference type="EMBL" id="CEK47615.1"/>
    </source>
</evidence>
<proteinExistence type="predicted"/>
<protein>
    <submittedName>
        <fullName evidence="1">Uncharacterized protein</fullName>
    </submittedName>
</protein>
<feature type="non-terminal residue" evidence="1">
    <location>
        <position position="80"/>
    </location>
</feature>
<accession>A0A0B6XWE2</accession>
<organism evidence="1">
    <name type="scientific">Arion vulgaris</name>
    <dbReference type="NCBI Taxonomy" id="1028688"/>
    <lineage>
        <taxon>Eukaryota</taxon>
        <taxon>Metazoa</taxon>
        <taxon>Spiralia</taxon>
        <taxon>Lophotrochozoa</taxon>
        <taxon>Mollusca</taxon>
        <taxon>Gastropoda</taxon>
        <taxon>Heterobranchia</taxon>
        <taxon>Euthyneura</taxon>
        <taxon>Panpulmonata</taxon>
        <taxon>Eupulmonata</taxon>
        <taxon>Stylommatophora</taxon>
        <taxon>Helicina</taxon>
        <taxon>Arionoidea</taxon>
        <taxon>Arionidae</taxon>
        <taxon>Arion</taxon>
    </lineage>
</organism>
<name>A0A0B6XWE2_9EUPU</name>
<dbReference type="EMBL" id="HACG01000750">
    <property type="protein sequence ID" value="CEK47615.1"/>
    <property type="molecule type" value="Transcribed_RNA"/>
</dbReference>
<gene>
    <name evidence="1" type="primary">ORF1782</name>
</gene>
<sequence>ESRQAFTGIPRKCLAYENLIQVPKKGKSIKHLKKCRLEKNRHTVTAFQTRNSINRIVYKRRGSKNIIKKRPFAKRRQVSA</sequence>
<feature type="non-terminal residue" evidence="1">
    <location>
        <position position="1"/>
    </location>
</feature>
<dbReference type="AlphaFoldDB" id="A0A0B6XWE2"/>
<reference evidence="1" key="1">
    <citation type="submission" date="2014-12" db="EMBL/GenBank/DDBJ databases">
        <title>Insight into the proteome of Arion vulgaris.</title>
        <authorList>
            <person name="Aradska J."/>
            <person name="Bulat T."/>
            <person name="Smidak R."/>
            <person name="Sarate P."/>
            <person name="Gangsoo J."/>
            <person name="Sialana F."/>
            <person name="Bilban M."/>
            <person name="Lubec G."/>
        </authorList>
    </citation>
    <scope>NUCLEOTIDE SEQUENCE</scope>
    <source>
        <tissue evidence="1">Skin</tissue>
    </source>
</reference>